<reference evidence="2 3" key="1">
    <citation type="submission" date="2019-03" db="EMBL/GenBank/DDBJ databases">
        <title>First draft genome of Liparis tanakae, snailfish: a comprehensive survey of snailfish specific genes.</title>
        <authorList>
            <person name="Kim W."/>
            <person name="Song I."/>
            <person name="Jeong J.-H."/>
            <person name="Kim D."/>
            <person name="Kim S."/>
            <person name="Ryu S."/>
            <person name="Song J.Y."/>
            <person name="Lee S.K."/>
        </authorList>
    </citation>
    <scope>NUCLEOTIDE SEQUENCE [LARGE SCALE GENOMIC DNA]</scope>
    <source>
        <tissue evidence="2">Muscle</tissue>
    </source>
</reference>
<evidence type="ECO:0000313" key="2">
    <source>
        <dbReference type="EMBL" id="TNN69730.1"/>
    </source>
</evidence>
<protein>
    <submittedName>
        <fullName evidence="2">Uncharacterized protein</fullName>
    </submittedName>
</protein>
<evidence type="ECO:0000313" key="3">
    <source>
        <dbReference type="Proteomes" id="UP000314294"/>
    </source>
</evidence>
<comment type="caution">
    <text evidence="2">The sequence shown here is derived from an EMBL/GenBank/DDBJ whole genome shotgun (WGS) entry which is preliminary data.</text>
</comment>
<proteinExistence type="predicted"/>
<dbReference type="AlphaFoldDB" id="A0A4Z2HVV1"/>
<keyword evidence="3" id="KW-1185">Reference proteome</keyword>
<sequence length="68" mass="6973">MFCVPHVSIKATVHESSKVEPLSCGNEGSVTTACPGPLPLQGSGGALTKRRRAGGPSSFTHLINPTPC</sequence>
<accession>A0A4Z2HVV1</accession>
<evidence type="ECO:0000256" key="1">
    <source>
        <dbReference type="SAM" id="MobiDB-lite"/>
    </source>
</evidence>
<dbReference type="EMBL" id="SRLO01000172">
    <property type="protein sequence ID" value="TNN69730.1"/>
    <property type="molecule type" value="Genomic_DNA"/>
</dbReference>
<name>A0A4Z2HVV1_9TELE</name>
<feature type="region of interest" description="Disordered" evidence="1">
    <location>
        <begin position="43"/>
        <end position="68"/>
    </location>
</feature>
<dbReference type="Proteomes" id="UP000314294">
    <property type="component" value="Unassembled WGS sequence"/>
</dbReference>
<organism evidence="2 3">
    <name type="scientific">Liparis tanakae</name>
    <name type="common">Tanaka's snailfish</name>
    <dbReference type="NCBI Taxonomy" id="230148"/>
    <lineage>
        <taxon>Eukaryota</taxon>
        <taxon>Metazoa</taxon>
        <taxon>Chordata</taxon>
        <taxon>Craniata</taxon>
        <taxon>Vertebrata</taxon>
        <taxon>Euteleostomi</taxon>
        <taxon>Actinopterygii</taxon>
        <taxon>Neopterygii</taxon>
        <taxon>Teleostei</taxon>
        <taxon>Neoteleostei</taxon>
        <taxon>Acanthomorphata</taxon>
        <taxon>Eupercaria</taxon>
        <taxon>Perciformes</taxon>
        <taxon>Cottioidei</taxon>
        <taxon>Cottales</taxon>
        <taxon>Liparidae</taxon>
        <taxon>Liparis</taxon>
    </lineage>
</organism>
<feature type="compositionally biased region" description="Polar residues" evidence="1">
    <location>
        <begin position="57"/>
        <end position="68"/>
    </location>
</feature>
<gene>
    <name evidence="2" type="ORF">EYF80_020094</name>
</gene>